<accession>V3ZI11</accession>
<evidence type="ECO:0000256" key="1">
    <source>
        <dbReference type="SAM" id="MobiDB-lite"/>
    </source>
</evidence>
<dbReference type="Proteomes" id="UP000030746">
    <property type="component" value="Unassembled WGS sequence"/>
</dbReference>
<sequence>MGDKPEVEGQQTTSDSTIAQAGSQPSEEPLSDLRRRKRIYWLGRVSSGSSHIASHPFANLQQAQNAHEESSNGNSGISLHNGNGNSSVQQPSNFSQIDRDLHLQLSKVSINKFNGNKREYQMTQMVQGGFQEQEPNRHGIKITRLPASVLRRAEIIRAMFPEEYLSLPPQSESFIGFHTNHM</sequence>
<dbReference type="GeneID" id="20239541"/>
<dbReference type="EMBL" id="KB202325">
    <property type="protein sequence ID" value="ESO90893.1"/>
    <property type="molecule type" value="Genomic_DNA"/>
</dbReference>
<evidence type="ECO:0000313" key="2">
    <source>
        <dbReference type="EMBL" id="ESO90893.1"/>
    </source>
</evidence>
<protein>
    <submittedName>
        <fullName evidence="2">Uncharacterized protein</fullName>
    </submittedName>
</protein>
<proteinExistence type="predicted"/>
<dbReference type="HOGENOM" id="CLU_1483631_0_0_1"/>
<gene>
    <name evidence="2" type="ORF">LOTGIDRAFT_163781</name>
</gene>
<dbReference type="RefSeq" id="XP_009058543.1">
    <property type="nucleotide sequence ID" value="XM_009060295.1"/>
</dbReference>
<dbReference type="KEGG" id="lgi:LOTGIDRAFT_163781"/>
<organism evidence="2 3">
    <name type="scientific">Lottia gigantea</name>
    <name type="common">Giant owl limpet</name>
    <dbReference type="NCBI Taxonomy" id="225164"/>
    <lineage>
        <taxon>Eukaryota</taxon>
        <taxon>Metazoa</taxon>
        <taxon>Spiralia</taxon>
        <taxon>Lophotrochozoa</taxon>
        <taxon>Mollusca</taxon>
        <taxon>Gastropoda</taxon>
        <taxon>Patellogastropoda</taxon>
        <taxon>Lottioidea</taxon>
        <taxon>Lottiidae</taxon>
        <taxon>Lottia</taxon>
    </lineage>
</organism>
<keyword evidence="3" id="KW-1185">Reference proteome</keyword>
<feature type="region of interest" description="Disordered" evidence="1">
    <location>
        <begin position="1"/>
        <end position="34"/>
    </location>
</feature>
<feature type="region of interest" description="Disordered" evidence="1">
    <location>
        <begin position="61"/>
        <end position="92"/>
    </location>
</feature>
<evidence type="ECO:0000313" key="3">
    <source>
        <dbReference type="Proteomes" id="UP000030746"/>
    </source>
</evidence>
<dbReference type="AlphaFoldDB" id="V3ZI11"/>
<dbReference type="CTD" id="20239541"/>
<feature type="compositionally biased region" description="Polar residues" evidence="1">
    <location>
        <begin position="9"/>
        <end position="26"/>
    </location>
</feature>
<reference evidence="2 3" key="1">
    <citation type="journal article" date="2013" name="Nature">
        <title>Insights into bilaterian evolution from three spiralian genomes.</title>
        <authorList>
            <person name="Simakov O."/>
            <person name="Marletaz F."/>
            <person name="Cho S.J."/>
            <person name="Edsinger-Gonzales E."/>
            <person name="Havlak P."/>
            <person name="Hellsten U."/>
            <person name="Kuo D.H."/>
            <person name="Larsson T."/>
            <person name="Lv J."/>
            <person name="Arendt D."/>
            <person name="Savage R."/>
            <person name="Osoegawa K."/>
            <person name="de Jong P."/>
            <person name="Grimwood J."/>
            <person name="Chapman J.A."/>
            <person name="Shapiro H."/>
            <person name="Aerts A."/>
            <person name="Otillar R.P."/>
            <person name="Terry A.Y."/>
            <person name="Boore J.L."/>
            <person name="Grigoriev I.V."/>
            <person name="Lindberg D.R."/>
            <person name="Seaver E.C."/>
            <person name="Weisblat D.A."/>
            <person name="Putnam N.H."/>
            <person name="Rokhsar D.S."/>
        </authorList>
    </citation>
    <scope>NUCLEOTIDE SEQUENCE [LARGE SCALE GENOMIC DNA]</scope>
</reference>
<name>V3ZI11_LOTGI</name>